<dbReference type="GO" id="GO:0016740">
    <property type="term" value="F:transferase activity"/>
    <property type="evidence" value="ECO:0007669"/>
    <property type="project" value="UniProtKB-KW"/>
</dbReference>
<dbReference type="RefSeq" id="WP_209379295.1">
    <property type="nucleotide sequence ID" value="NZ_JAGIZB010000007.1"/>
</dbReference>
<feature type="domain" description="Polysaccharide pyruvyl transferase" evidence="2">
    <location>
        <begin position="20"/>
        <end position="308"/>
    </location>
</feature>
<evidence type="ECO:0000256" key="1">
    <source>
        <dbReference type="SAM" id="MobiDB-lite"/>
    </source>
</evidence>
<gene>
    <name evidence="3" type="ORF">J8J14_09705</name>
</gene>
<protein>
    <submittedName>
        <fullName evidence="3">Polysaccharide pyruvyl transferase family protein</fullName>
    </submittedName>
</protein>
<accession>A0ABS4ADG7</accession>
<evidence type="ECO:0000313" key="3">
    <source>
        <dbReference type="EMBL" id="MBP0445055.1"/>
    </source>
</evidence>
<evidence type="ECO:0000259" key="2">
    <source>
        <dbReference type="Pfam" id="PF04230"/>
    </source>
</evidence>
<dbReference type="Pfam" id="PF04230">
    <property type="entry name" value="PS_pyruv_trans"/>
    <property type="match status" value="1"/>
</dbReference>
<dbReference type="EMBL" id="JAGIZB010000007">
    <property type="protein sequence ID" value="MBP0445055.1"/>
    <property type="molecule type" value="Genomic_DNA"/>
</dbReference>
<keyword evidence="4" id="KW-1185">Reference proteome</keyword>
<sequence>MAELESPRRVLVTGTFDVANYGDLLFPLVAAHRLNAAGIKVVPVSPTANLAGYSDAPRPIEAAAMTSTDAQGVLIGGGYIIIGRSADTLPPYQRAGVAGHAYPSLWMGATLAGAVLDVPVVWNAPGAPHPFSAARREALVTPALRAASYLAVRDCGTARLLDAEELAIEVVPDTALDLPKLWPLAGLREVFRNFLARKHLAGDTACLALHVRARSLASIDVGTFARRLDDLARRHQVLPLLLVLGPVLGDLPVLRALSEQLTVPHILLDDAVSLRELAAAIAFSACYLGGSLHGYVTAAAYGTPGALVALPARPKYSGLVEQIGRAEDLAVSWDEGFLHADALLTRRGRTILPGHVGQALDRHWTRVVQAFGDREIGRKPRADFLRAYMREGARLEGAGWAVGAHLSGPGPGPRQGPGGTALAVGRK</sequence>
<organism evidence="3 4">
    <name type="scientific">Pararoseomonas baculiformis</name>
    <dbReference type="NCBI Taxonomy" id="2820812"/>
    <lineage>
        <taxon>Bacteria</taxon>
        <taxon>Pseudomonadati</taxon>
        <taxon>Pseudomonadota</taxon>
        <taxon>Alphaproteobacteria</taxon>
        <taxon>Acetobacterales</taxon>
        <taxon>Acetobacteraceae</taxon>
        <taxon>Pararoseomonas</taxon>
    </lineage>
</organism>
<feature type="region of interest" description="Disordered" evidence="1">
    <location>
        <begin position="406"/>
        <end position="427"/>
    </location>
</feature>
<evidence type="ECO:0000313" key="4">
    <source>
        <dbReference type="Proteomes" id="UP000681594"/>
    </source>
</evidence>
<dbReference type="Proteomes" id="UP000681594">
    <property type="component" value="Unassembled WGS sequence"/>
</dbReference>
<comment type="caution">
    <text evidence="3">The sequence shown here is derived from an EMBL/GenBank/DDBJ whole genome shotgun (WGS) entry which is preliminary data.</text>
</comment>
<reference evidence="3 4" key="1">
    <citation type="submission" date="2021-03" db="EMBL/GenBank/DDBJ databases">
        <authorList>
            <person name="So Y."/>
        </authorList>
    </citation>
    <scope>NUCLEOTIDE SEQUENCE [LARGE SCALE GENOMIC DNA]</scope>
    <source>
        <strain evidence="3 4">SSH11</strain>
    </source>
</reference>
<keyword evidence="3" id="KW-0808">Transferase</keyword>
<name>A0ABS4ADG7_9PROT</name>
<proteinExistence type="predicted"/>
<dbReference type="InterPro" id="IPR007345">
    <property type="entry name" value="Polysacch_pyruvyl_Trfase"/>
</dbReference>